<dbReference type="AlphaFoldDB" id="A0A0F8YGD9"/>
<dbReference type="EMBL" id="LAZR01053572">
    <property type="protein sequence ID" value="KKK80457.1"/>
    <property type="molecule type" value="Genomic_DNA"/>
</dbReference>
<proteinExistence type="predicted"/>
<organism evidence="1">
    <name type="scientific">marine sediment metagenome</name>
    <dbReference type="NCBI Taxonomy" id="412755"/>
    <lineage>
        <taxon>unclassified sequences</taxon>
        <taxon>metagenomes</taxon>
        <taxon>ecological metagenomes</taxon>
    </lineage>
</organism>
<accession>A0A0F8YGD9</accession>
<reference evidence="1" key="1">
    <citation type="journal article" date="2015" name="Nature">
        <title>Complex archaea that bridge the gap between prokaryotes and eukaryotes.</title>
        <authorList>
            <person name="Spang A."/>
            <person name="Saw J.H."/>
            <person name="Jorgensen S.L."/>
            <person name="Zaremba-Niedzwiedzka K."/>
            <person name="Martijn J."/>
            <person name="Lind A.E."/>
            <person name="van Eijk R."/>
            <person name="Schleper C."/>
            <person name="Guy L."/>
            <person name="Ettema T.J."/>
        </authorList>
    </citation>
    <scope>NUCLEOTIDE SEQUENCE</scope>
</reference>
<feature type="non-terminal residue" evidence="1">
    <location>
        <position position="1"/>
    </location>
</feature>
<sequence length="39" mass="4579">GIIDVVKTEQDILILSNVLNEKNKEEIIRRRPEMEDTVK</sequence>
<gene>
    <name evidence="1" type="ORF">LCGC14_2823280</name>
</gene>
<protein>
    <submittedName>
        <fullName evidence="1">Uncharacterized protein</fullName>
    </submittedName>
</protein>
<evidence type="ECO:0000313" key="1">
    <source>
        <dbReference type="EMBL" id="KKK80457.1"/>
    </source>
</evidence>
<comment type="caution">
    <text evidence="1">The sequence shown here is derived from an EMBL/GenBank/DDBJ whole genome shotgun (WGS) entry which is preliminary data.</text>
</comment>
<name>A0A0F8YGD9_9ZZZZ</name>